<dbReference type="GeneID" id="36553722"/>
<dbReference type="GO" id="GO:0006351">
    <property type="term" value="P:DNA-templated transcription"/>
    <property type="evidence" value="ECO:0007669"/>
    <property type="project" value="InterPro"/>
</dbReference>
<dbReference type="SUPFAM" id="SSF57701">
    <property type="entry name" value="Zn2/Cys6 DNA-binding domain"/>
    <property type="match status" value="1"/>
</dbReference>
<dbReference type="SMART" id="SM00355">
    <property type="entry name" value="ZnF_C2H2"/>
    <property type="match status" value="2"/>
</dbReference>
<dbReference type="PROSITE" id="PS50048">
    <property type="entry name" value="ZN2_CY6_FUNGAL_2"/>
    <property type="match status" value="1"/>
</dbReference>
<dbReference type="Pfam" id="PF00096">
    <property type="entry name" value="zf-C2H2"/>
    <property type="match status" value="1"/>
</dbReference>
<evidence type="ECO:0000256" key="4">
    <source>
        <dbReference type="ARBA" id="ARBA00023125"/>
    </source>
</evidence>
<name>A0A2I2FSN1_9EURO</name>
<evidence type="ECO:0000256" key="2">
    <source>
        <dbReference type="ARBA" id="ARBA00022833"/>
    </source>
</evidence>
<dbReference type="CDD" id="cd12148">
    <property type="entry name" value="fungal_TF_MHR"/>
    <property type="match status" value="1"/>
</dbReference>
<evidence type="ECO:0000313" key="12">
    <source>
        <dbReference type="Proteomes" id="UP000234275"/>
    </source>
</evidence>
<dbReference type="PROSITE" id="PS00463">
    <property type="entry name" value="ZN2_CY6_FUNGAL_1"/>
    <property type="match status" value="1"/>
</dbReference>
<gene>
    <name evidence="11" type="ORF">P170DRAFT_393479</name>
</gene>
<feature type="compositionally biased region" description="Polar residues" evidence="8">
    <location>
        <begin position="113"/>
        <end position="123"/>
    </location>
</feature>
<evidence type="ECO:0000256" key="8">
    <source>
        <dbReference type="SAM" id="MobiDB-lite"/>
    </source>
</evidence>
<dbReference type="Pfam" id="PF04082">
    <property type="entry name" value="Fungal_trans"/>
    <property type="match status" value="1"/>
</dbReference>
<feature type="domain" description="C2H2-type" evidence="10">
    <location>
        <begin position="32"/>
        <end position="60"/>
    </location>
</feature>
<comment type="caution">
    <text evidence="11">The sequence shown here is derived from an EMBL/GenBank/DDBJ whole genome shotgun (WGS) entry which is preliminary data.</text>
</comment>
<feature type="domain" description="C2H2-type" evidence="10">
    <location>
        <begin position="3"/>
        <end position="32"/>
    </location>
</feature>
<dbReference type="PROSITE" id="PS50157">
    <property type="entry name" value="ZINC_FINGER_C2H2_2"/>
    <property type="match status" value="2"/>
</dbReference>
<reference evidence="11 12" key="1">
    <citation type="submission" date="2016-12" db="EMBL/GenBank/DDBJ databases">
        <title>The genomes of Aspergillus section Nigri reveals drivers in fungal speciation.</title>
        <authorList>
            <consortium name="DOE Joint Genome Institute"/>
            <person name="Vesth T.C."/>
            <person name="Nybo J."/>
            <person name="Theobald S."/>
            <person name="Brandl J."/>
            <person name="Frisvad J.C."/>
            <person name="Nielsen K.F."/>
            <person name="Lyhne E.K."/>
            <person name="Kogle M.E."/>
            <person name="Kuo A."/>
            <person name="Riley R."/>
            <person name="Clum A."/>
            <person name="Nolan M."/>
            <person name="Lipzen A."/>
            <person name="Salamov A."/>
            <person name="Henrissat B."/>
            <person name="Wiebenga A."/>
            <person name="De Vries R.P."/>
            <person name="Grigoriev I.V."/>
            <person name="Mortensen U.H."/>
            <person name="Andersen M.R."/>
            <person name="Baker S.E."/>
        </authorList>
    </citation>
    <scope>NUCLEOTIDE SEQUENCE [LARGE SCALE GENOMIC DNA]</scope>
    <source>
        <strain evidence="11 12">IBT 23096</strain>
    </source>
</reference>
<keyword evidence="5" id="KW-0804">Transcription</keyword>
<dbReference type="Gene3D" id="4.10.240.10">
    <property type="entry name" value="Zn(2)-C6 fungal-type DNA-binding domain"/>
    <property type="match status" value="1"/>
</dbReference>
<dbReference type="VEuPathDB" id="FungiDB:P170DRAFT_393479"/>
<dbReference type="InterPro" id="IPR001138">
    <property type="entry name" value="Zn2Cys6_DnaBD"/>
</dbReference>
<proteinExistence type="predicted"/>
<evidence type="ECO:0000256" key="3">
    <source>
        <dbReference type="ARBA" id="ARBA00023015"/>
    </source>
</evidence>
<dbReference type="EMBL" id="MSFO01000010">
    <property type="protein sequence ID" value="PLB43624.1"/>
    <property type="molecule type" value="Genomic_DNA"/>
</dbReference>
<dbReference type="AlphaFoldDB" id="A0A2I2FSN1"/>
<keyword evidence="12" id="KW-1185">Reference proteome</keyword>
<dbReference type="GO" id="GO:0008270">
    <property type="term" value="F:zinc ion binding"/>
    <property type="evidence" value="ECO:0007669"/>
    <property type="project" value="UniProtKB-KW"/>
</dbReference>
<dbReference type="OrthoDB" id="10261408at2759"/>
<evidence type="ECO:0000256" key="1">
    <source>
        <dbReference type="ARBA" id="ARBA00022723"/>
    </source>
</evidence>
<protein>
    <submittedName>
        <fullName evidence="11">Transcription factor with C2H2 and Zn(2)-Cys(6) DNA binding domain</fullName>
    </submittedName>
</protein>
<evidence type="ECO:0000256" key="7">
    <source>
        <dbReference type="PROSITE-ProRule" id="PRU00042"/>
    </source>
</evidence>
<dbReference type="InterPro" id="IPR007219">
    <property type="entry name" value="XnlR_reg_dom"/>
</dbReference>
<keyword evidence="1" id="KW-0479">Metal-binding</keyword>
<dbReference type="PROSITE" id="PS00028">
    <property type="entry name" value="ZINC_FINGER_C2H2_1"/>
    <property type="match status" value="2"/>
</dbReference>
<feature type="region of interest" description="Disordered" evidence="8">
    <location>
        <begin position="102"/>
        <end position="124"/>
    </location>
</feature>
<feature type="domain" description="Zn(2)-C6 fungal-type" evidence="9">
    <location>
        <begin position="69"/>
        <end position="98"/>
    </location>
</feature>
<dbReference type="RefSeq" id="XP_024698926.1">
    <property type="nucleotide sequence ID" value="XM_024846023.1"/>
</dbReference>
<organism evidence="11 12">
    <name type="scientific">Aspergillus steynii IBT 23096</name>
    <dbReference type="NCBI Taxonomy" id="1392250"/>
    <lineage>
        <taxon>Eukaryota</taxon>
        <taxon>Fungi</taxon>
        <taxon>Dikarya</taxon>
        <taxon>Ascomycota</taxon>
        <taxon>Pezizomycotina</taxon>
        <taxon>Eurotiomycetes</taxon>
        <taxon>Eurotiomycetidae</taxon>
        <taxon>Eurotiales</taxon>
        <taxon>Aspergillaceae</taxon>
        <taxon>Aspergillus</taxon>
        <taxon>Aspergillus subgen. Circumdati</taxon>
    </lineage>
</organism>
<dbReference type="InterPro" id="IPR036236">
    <property type="entry name" value="Znf_C2H2_sf"/>
</dbReference>
<dbReference type="PANTHER" id="PTHR47660">
    <property type="entry name" value="TRANSCRIPTION FACTOR WITH C2H2 AND ZN(2)-CYS(6) DNA BINDING DOMAIN (EUROFUNG)-RELATED-RELATED"/>
    <property type="match status" value="1"/>
</dbReference>
<dbReference type="SUPFAM" id="SSF57667">
    <property type="entry name" value="beta-beta-alpha zinc fingers"/>
    <property type="match status" value="1"/>
</dbReference>
<sequence>MRFYCRHPGCKCSYLRKEHLRRHEAQHRGEQSSCPVCSRVFSRSDTLRRHIRQDHAEQEQIHVVRSTQACRQCRGAKVRCRGGYPCQHCELKQLECSFEKSRPDSKEKDDESPSGTQPAQPSILSRLGDADDIQRYVRIYFAHFHPQWPILHRATFSVDHEPALLLYAVVMIGLWAGGEDPNRQMALDLHRWLGTCIREQQTTWEDLSSQSDTLSSAWPIATYQGILLYLIFSLRIAPQEPRSFNLKIQLSAPDYQILIALVSTCRRHHVFSYPAMLGRYHSIESVTCIWVGVEEIKRFGLALYKVSRICCGASEVGEDRDQLLGLADLQFPAPDGNHLWEARSNPELIYLLAGIRRDGHLARSQSGRWISECDELLGGCGLE</sequence>
<dbReference type="Pfam" id="PF00172">
    <property type="entry name" value="Zn_clus"/>
    <property type="match status" value="1"/>
</dbReference>
<dbReference type="InterPro" id="IPR013087">
    <property type="entry name" value="Znf_C2H2_type"/>
</dbReference>
<evidence type="ECO:0000259" key="10">
    <source>
        <dbReference type="PROSITE" id="PS50157"/>
    </source>
</evidence>
<dbReference type="CDD" id="cd00067">
    <property type="entry name" value="GAL4"/>
    <property type="match status" value="1"/>
</dbReference>
<dbReference type="SMART" id="SM00066">
    <property type="entry name" value="GAL4"/>
    <property type="match status" value="1"/>
</dbReference>
<keyword evidence="3" id="KW-0805">Transcription regulation</keyword>
<dbReference type="PANTHER" id="PTHR47660:SF2">
    <property type="entry name" value="TRANSCRIPTION FACTOR WITH C2H2 AND ZN(2)-CYS(6) DNA BINDING DOMAIN (EUROFUNG)"/>
    <property type="match status" value="1"/>
</dbReference>
<keyword evidence="2" id="KW-0862">Zinc</keyword>
<dbReference type="STRING" id="1392250.A0A2I2FSN1"/>
<dbReference type="GO" id="GO:0000981">
    <property type="term" value="F:DNA-binding transcription factor activity, RNA polymerase II-specific"/>
    <property type="evidence" value="ECO:0007669"/>
    <property type="project" value="InterPro"/>
</dbReference>
<feature type="compositionally biased region" description="Basic and acidic residues" evidence="8">
    <location>
        <begin position="102"/>
        <end position="111"/>
    </location>
</feature>
<dbReference type="InterPro" id="IPR036864">
    <property type="entry name" value="Zn2-C6_fun-type_DNA-bd_sf"/>
</dbReference>
<evidence type="ECO:0000313" key="11">
    <source>
        <dbReference type="EMBL" id="PLB43624.1"/>
    </source>
</evidence>
<keyword evidence="4" id="KW-0238">DNA-binding</keyword>
<evidence type="ECO:0000256" key="5">
    <source>
        <dbReference type="ARBA" id="ARBA00023163"/>
    </source>
</evidence>
<evidence type="ECO:0000259" key="9">
    <source>
        <dbReference type="PROSITE" id="PS50048"/>
    </source>
</evidence>
<dbReference type="Proteomes" id="UP000234275">
    <property type="component" value="Unassembled WGS sequence"/>
</dbReference>
<evidence type="ECO:0000256" key="6">
    <source>
        <dbReference type="ARBA" id="ARBA00023242"/>
    </source>
</evidence>
<keyword evidence="6" id="KW-0539">Nucleus</keyword>
<keyword evidence="7" id="KW-0863">Zinc-finger</keyword>
<dbReference type="GO" id="GO:0009893">
    <property type="term" value="P:positive regulation of metabolic process"/>
    <property type="evidence" value="ECO:0007669"/>
    <property type="project" value="UniProtKB-ARBA"/>
</dbReference>
<dbReference type="GO" id="GO:0003677">
    <property type="term" value="F:DNA binding"/>
    <property type="evidence" value="ECO:0007669"/>
    <property type="project" value="UniProtKB-KW"/>
</dbReference>
<dbReference type="Gene3D" id="3.30.160.60">
    <property type="entry name" value="Classic Zinc Finger"/>
    <property type="match status" value="1"/>
</dbReference>
<accession>A0A2I2FSN1</accession>